<keyword evidence="2" id="KW-0805">Transcription regulation</keyword>
<dbReference type="NCBIfam" id="TIGR02937">
    <property type="entry name" value="sigma70-ECF"/>
    <property type="match status" value="1"/>
</dbReference>
<evidence type="ECO:0000256" key="1">
    <source>
        <dbReference type="ARBA" id="ARBA00010641"/>
    </source>
</evidence>
<dbReference type="InterPro" id="IPR007627">
    <property type="entry name" value="RNA_pol_sigma70_r2"/>
</dbReference>
<dbReference type="InterPro" id="IPR036388">
    <property type="entry name" value="WH-like_DNA-bd_sf"/>
</dbReference>
<dbReference type="GO" id="GO:0016987">
    <property type="term" value="F:sigma factor activity"/>
    <property type="evidence" value="ECO:0007669"/>
    <property type="project" value="UniProtKB-KW"/>
</dbReference>
<sequence>MEKSLFRTDKEVGEIYNRHVNSIYRICFTYMKNKADTEDAVQDTFVKLLKYNCKFQNEEHEKAWLIVTATNICKDHFRHWWQKKEQLEDHENLCIESHFEIDETIAVVMTLPDKYKIVIYLYYYEGYTSTAIAGMLQKPQSTIRNYLHEGRLILRKKLGGEFDEE</sequence>
<dbReference type="InterPro" id="IPR039425">
    <property type="entry name" value="RNA_pol_sigma-70-like"/>
</dbReference>
<dbReference type="InterPro" id="IPR013324">
    <property type="entry name" value="RNA_pol_sigma_r3/r4-like"/>
</dbReference>
<evidence type="ECO:0000313" key="8">
    <source>
        <dbReference type="Proteomes" id="UP000199701"/>
    </source>
</evidence>
<dbReference type="RefSeq" id="WP_092456145.1">
    <property type="nucleotide sequence ID" value="NZ_FOJI01000015.1"/>
</dbReference>
<dbReference type="PANTHER" id="PTHR43133:SF60">
    <property type="entry name" value="RNA POLYMERASE SIGMA FACTOR SIGV"/>
    <property type="match status" value="1"/>
</dbReference>
<feature type="domain" description="RNA polymerase sigma-70 region 2" evidence="5">
    <location>
        <begin position="15"/>
        <end position="79"/>
    </location>
</feature>
<dbReference type="InterPro" id="IPR014284">
    <property type="entry name" value="RNA_pol_sigma-70_dom"/>
</dbReference>
<keyword evidence="3" id="KW-0731">Sigma factor</keyword>
<dbReference type="Gene3D" id="1.10.1740.10">
    <property type="match status" value="1"/>
</dbReference>
<name>A0A1I0RFK8_9FIRM</name>
<protein>
    <submittedName>
        <fullName evidence="7">RNA polymerase sigma-70 factor, ECF subfamily</fullName>
    </submittedName>
</protein>
<gene>
    <name evidence="7" type="ORF">SAMN05421659_11538</name>
</gene>
<accession>A0A1I0RFK8</accession>
<dbReference type="Pfam" id="PF08281">
    <property type="entry name" value="Sigma70_r4_2"/>
    <property type="match status" value="1"/>
</dbReference>
<dbReference type="InterPro" id="IPR013249">
    <property type="entry name" value="RNA_pol_sigma70_r4_t2"/>
</dbReference>
<dbReference type="GO" id="GO:0006352">
    <property type="term" value="P:DNA-templated transcription initiation"/>
    <property type="evidence" value="ECO:0007669"/>
    <property type="project" value="InterPro"/>
</dbReference>
<keyword evidence="8" id="KW-1185">Reference proteome</keyword>
<dbReference type="STRING" id="99656.SAMN05421659_11538"/>
<reference evidence="7 8" key="1">
    <citation type="submission" date="2016-10" db="EMBL/GenBank/DDBJ databases">
        <authorList>
            <person name="de Groot N.N."/>
        </authorList>
    </citation>
    <scope>NUCLEOTIDE SEQUENCE [LARGE SCALE GENOMIC DNA]</scope>
    <source>
        <strain evidence="7 8">DSM 9179</strain>
    </source>
</reference>
<proteinExistence type="inferred from homology"/>
<dbReference type="CDD" id="cd06171">
    <property type="entry name" value="Sigma70_r4"/>
    <property type="match status" value="1"/>
</dbReference>
<dbReference type="OrthoDB" id="9795666at2"/>
<feature type="domain" description="RNA polymerase sigma factor 70 region 4 type 2" evidence="6">
    <location>
        <begin position="106"/>
        <end position="152"/>
    </location>
</feature>
<evidence type="ECO:0000256" key="4">
    <source>
        <dbReference type="ARBA" id="ARBA00023163"/>
    </source>
</evidence>
<organism evidence="7 8">
    <name type="scientific">[Clostridium] fimetarium</name>
    <dbReference type="NCBI Taxonomy" id="99656"/>
    <lineage>
        <taxon>Bacteria</taxon>
        <taxon>Bacillati</taxon>
        <taxon>Bacillota</taxon>
        <taxon>Clostridia</taxon>
        <taxon>Lachnospirales</taxon>
        <taxon>Lachnospiraceae</taxon>
    </lineage>
</organism>
<evidence type="ECO:0000313" key="7">
    <source>
        <dbReference type="EMBL" id="SEW39686.1"/>
    </source>
</evidence>
<dbReference type="SUPFAM" id="SSF88946">
    <property type="entry name" value="Sigma2 domain of RNA polymerase sigma factors"/>
    <property type="match status" value="1"/>
</dbReference>
<dbReference type="EMBL" id="FOJI01000015">
    <property type="protein sequence ID" value="SEW39686.1"/>
    <property type="molecule type" value="Genomic_DNA"/>
</dbReference>
<evidence type="ECO:0000256" key="2">
    <source>
        <dbReference type="ARBA" id="ARBA00023015"/>
    </source>
</evidence>
<evidence type="ECO:0000259" key="5">
    <source>
        <dbReference type="Pfam" id="PF04542"/>
    </source>
</evidence>
<dbReference type="InterPro" id="IPR013325">
    <property type="entry name" value="RNA_pol_sigma_r2"/>
</dbReference>
<dbReference type="Proteomes" id="UP000199701">
    <property type="component" value="Unassembled WGS sequence"/>
</dbReference>
<dbReference type="SUPFAM" id="SSF88659">
    <property type="entry name" value="Sigma3 and sigma4 domains of RNA polymerase sigma factors"/>
    <property type="match status" value="1"/>
</dbReference>
<dbReference type="Pfam" id="PF04542">
    <property type="entry name" value="Sigma70_r2"/>
    <property type="match status" value="1"/>
</dbReference>
<evidence type="ECO:0000259" key="6">
    <source>
        <dbReference type="Pfam" id="PF08281"/>
    </source>
</evidence>
<evidence type="ECO:0000256" key="3">
    <source>
        <dbReference type="ARBA" id="ARBA00023082"/>
    </source>
</evidence>
<dbReference type="AlphaFoldDB" id="A0A1I0RFK8"/>
<dbReference type="Gene3D" id="1.10.10.10">
    <property type="entry name" value="Winged helix-like DNA-binding domain superfamily/Winged helix DNA-binding domain"/>
    <property type="match status" value="1"/>
</dbReference>
<dbReference type="GO" id="GO:0003677">
    <property type="term" value="F:DNA binding"/>
    <property type="evidence" value="ECO:0007669"/>
    <property type="project" value="InterPro"/>
</dbReference>
<dbReference type="PANTHER" id="PTHR43133">
    <property type="entry name" value="RNA POLYMERASE ECF-TYPE SIGMA FACTO"/>
    <property type="match status" value="1"/>
</dbReference>
<keyword evidence="4" id="KW-0804">Transcription</keyword>
<comment type="similarity">
    <text evidence="1">Belongs to the sigma-70 factor family. ECF subfamily.</text>
</comment>